<evidence type="ECO:0000313" key="1">
    <source>
        <dbReference type="EMBL" id="KAA6403250.1"/>
    </source>
</evidence>
<feature type="non-terminal residue" evidence="1">
    <location>
        <position position="211"/>
    </location>
</feature>
<accession>A0A5J4X7M5</accession>
<dbReference type="AlphaFoldDB" id="A0A5J4X7M5"/>
<dbReference type="Proteomes" id="UP000324800">
    <property type="component" value="Unassembled WGS sequence"/>
</dbReference>
<evidence type="ECO:0000313" key="2">
    <source>
        <dbReference type="Proteomes" id="UP000324800"/>
    </source>
</evidence>
<comment type="caution">
    <text evidence="1">The sequence shown here is derived from an EMBL/GenBank/DDBJ whole genome shotgun (WGS) entry which is preliminary data.</text>
</comment>
<organism evidence="1 2">
    <name type="scientific">Streblomastix strix</name>
    <dbReference type="NCBI Taxonomy" id="222440"/>
    <lineage>
        <taxon>Eukaryota</taxon>
        <taxon>Metamonada</taxon>
        <taxon>Preaxostyla</taxon>
        <taxon>Oxymonadida</taxon>
        <taxon>Streblomastigidae</taxon>
        <taxon>Streblomastix</taxon>
    </lineage>
</organism>
<gene>
    <name evidence="1" type="ORF">EZS28_001215</name>
</gene>
<protein>
    <submittedName>
        <fullName evidence="1">Uncharacterized protein</fullName>
    </submittedName>
</protein>
<proteinExistence type="predicted"/>
<sequence>MVPKCLDITAITAIPRAPVTQHWVETQDVRQGIPYVGGMMGQQSISMSQPMFGAPNFMGMRGAPGGPAFQPMPINAQFGGMIPSGFSSSGMMQPGQGPINSQMAPPPGMMWRGPASGQIPPHIAAQFAAHAAAMQASKGGQIPRQMIQAPGIQYLQEGPGQNFKQILPNPAQGQPIEYQTQEDENATFHPAITAEGWASEGRLKIVEMNNR</sequence>
<name>A0A5J4X7M5_9EUKA</name>
<reference evidence="1 2" key="1">
    <citation type="submission" date="2019-03" db="EMBL/GenBank/DDBJ databases">
        <title>Single cell metagenomics reveals metabolic interactions within the superorganism composed of flagellate Streblomastix strix and complex community of Bacteroidetes bacteria on its surface.</title>
        <authorList>
            <person name="Treitli S.C."/>
            <person name="Kolisko M."/>
            <person name="Husnik F."/>
            <person name="Keeling P."/>
            <person name="Hampl V."/>
        </authorList>
    </citation>
    <scope>NUCLEOTIDE SEQUENCE [LARGE SCALE GENOMIC DNA]</scope>
    <source>
        <strain evidence="1">ST1C</strain>
    </source>
</reference>
<dbReference type="EMBL" id="SNRW01000121">
    <property type="protein sequence ID" value="KAA6403250.1"/>
    <property type="molecule type" value="Genomic_DNA"/>
</dbReference>